<accession>A0A382BR17</accession>
<reference evidence="1" key="1">
    <citation type="submission" date="2018-05" db="EMBL/GenBank/DDBJ databases">
        <authorList>
            <person name="Lanie J.A."/>
            <person name="Ng W.-L."/>
            <person name="Kazmierczak K.M."/>
            <person name="Andrzejewski T.M."/>
            <person name="Davidsen T.M."/>
            <person name="Wayne K.J."/>
            <person name="Tettelin H."/>
            <person name="Glass J.I."/>
            <person name="Rusch D."/>
            <person name="Podicherti R."/>
            <person name="Tsui H.-C.T."/>
            <person name="Winkler M.E."/>
        </authorList>
    </citation>
    <scope>NUCLEOTIDE SEQUENCE</scope>
</reference>
<evidence type="ECO:0000313" key="1">
    <source>
        <dbReference type="EMBL" id="SVB15862.1"/>
    </source>
</evidence>
<name>A0A382BR17_9ZZZZ</name>
<organism evidence="1">
    <name type="scientific">marine metagenome</name>
    <dbReference type="NCBI Taxonomy" id="408172"/>
    <lineage>
        <taxon>unclassified sequences</taxon>
        <taxon>metagenomes</taxon>
        <taxon>ecological metagenomes</taxon>
    </lineage>
</organism>
<protein>
    <submittedName>
        <fullName evidence="1">Uncharacterized protein</fullName>
    </submittedName>
</protein>
<dbReference type="AlphaFoldDB" id="A0A382BR17"/>
<proteinExistence type="predicted"/>
<gene>
    <name evidence="1" type="ORF">METZ01_LOCUS168716</name>
</gene>
<dbReference type="EMBL" id="UINC01030834">
    <property type="protein sequence ID" value="SVB15862.1"/>
    <property type="molecule type" value="Genomic_DNA"/>
</dbReference>
<sequence length="57" mass="6432">MTDVSASFLGYETARLIAFRPLDIQDAEPEKRYSRLTRVATATLDVPLPPEIPNNDR</sequence>